<dbReference type="EMBL" id="CP064787">
    <property type="protein sequence ID" value="QSG05576.1"/>
    <property type="molecule type" value="Genomic_DNA"/>
</dbReference>
<dbReference type="RefSeq" id="WP_229115401.1">
    <property type="nucleotide sequence ID" value="NZ_CP064787.1"/>
</dbReference>
<dbReference type="SUPFAM" id="SSF55144">
    <property type="entry name" value="LigT-like"/>
    <property type="match status" value="1"/>
</dbReference>
<name>A0A897N5E5_9EURY</name>
<gene>
    <name evidence="1" type="ORF">HSR121_1230</name>
</gene>
<dbReference type="InterPro" id="IPR009097">
    <property type="entry name" value="Cyclic_Pdiesterase"/>
</dbReference>
<protein>
    <submittedName>
        <fullName evidence="1">2'-5' RNA ligase family protein</fullName>
    </submittedName>
</protein>
<dbReference type="AlphaFoldDB" id="A0A897N5E5"/>
<dbReference type="Proteomes" id="UP000663525">
    <property type="component" value="Chromosome"/>
</dbReference>
<evidence type="ECO:0000313" key="2">
    <source>
        <dbReference type="Proteomes" id="UP000663525"/>
    </source>
</evidence>
<dbReference type="Gene3D" id="3.90.1140.10">
    <property type="entry name" value="Cyclic phosphodiesterase"/>
    <property type="match status" value="1"/>
</dbReference>
<proteinExistence type="predicted"/>
<organism evidence="1 2">
    <name type="scientific">Halapricum desulfuricans</name>
    <dbReference type="NCBI Taxonomy" id="2841257"/>
    <lineage>
        <taxon>Archaea</taxon>
        <taxon>Methanobacteriati</taxon>
        <taxon>Methanobacteriota</taxon>
        <taxon>Stenosarchaea group</taxon>
        <taxon>Halobacteria</taxon>
        <taxon>Halobacteriales</taxon>
        <taxon>Haloarculaceae</taxon>
        <taxon>Halapricum</taxon>
    </lineage>
</organism>
<dbReference type="GeneID" id="68854842"/>
<sequence>MYSLNVPPPSAVTRLASDLARDVPRARARQRGEHTLVCKRLGDGDGARLAARARETLSGVAPFELRVSGIDLFETPSSGSGPVVYLDVESPGLQRLHERLCETFDPVAEIEGDEYTPHVTIARGGELASARRLARREIDPVRWTADRLSVWDSRRSVPVREFSLPL</sequence>
<reference evidence="1" key="1">
    <citation type="submission" date="2020-11" db="EMBL/GenBank/DDBJ databases">
        <title>Carbohydrate-dependent, anaerobic sulfur respiration: A novel catabolism in halophilic archaea.</title>
        <authorList>
            <person name="Sorokin D.Y."/>
            <person name="Messina E."/>
            <person name="Smedile F."/>
            <person name="La Cono V."/>
            <person name="Hallsworth J.E."/>
            <person name="Yakimov M.M."/>
        </authorList>
    </citation>
    <scope>NUCLEOTIDE SEQUENCE</scope>
    <source>
        <strain evidence="1">HSR12-1</strain>
    </source>
</reference>
<dbReference type="GO" id="GO:0016874">
    <property type="term" value="F:ligase activity"/>
    <property type="evidence" value="ECO:0007669"/>
    <property type="project" value="UniProtKB-KW"/>
</dbReference>
<accession>A0A897N5E5</accession>
<keyword evidence="1" id="KW-0436">Ligase</keyword>
<dbReference type="Pfam" id="PF13563">
    <property type="entry name" value="2_5_RNA_ligase2"/>
    <property type="match status" value="1"/>
</dbReference>
<evidence type="ECO:0000313" key="1">
    <source>
        <dbReference type="EMBL" id="QSG05576.1"/>
    </source>
</evidence>